<dbReference type="InterPro" id="IPR011044">
    <property type="entry name" value="Quino_amine_DH_bsu"/>
</dbReference>
<gene>
    <name evidence="1" type="ORF">QJS10_CPA01g00859</name>
</gene>
<name>A0AAV9FFP5_ACOCL</name>
<dbReference type="Proteomes" id="UP001180020">
    <property type="component" value="Unassembled WGS sequence"/>
</dbReference>
<dbReference type="AlphaFoldDB" id="A0AAV9FFP5"/>
<organism evidence="1 2">
    <name type="scientific">Acorus calamus</name>
    <name type="common">Sweet flag</name>
    <dbReference type="NCBI Taxonomy" id="4465"/>
    <lineage>
        <taxon>Eukaryota</taxon>
        <taxon>Viridiplantae</taxon>
        <taxon>Streptophyta</taxon>
        <taxon>Embryophyta</taxon>
        <taxon>Tracheophyta</taxon>
        <taxon>Spermatophyta</taxon>
        <taxon>Magnoliopsida</taxon>
        <taxon>Liliopsida</taxon>
        <taxon>Acoraceae</taxon>
        <taxon>Acorus</taxon>
    </lineage>
</organism>
<proteinExistence type="predicted"/>
<dbReference type="PANTHER" id="PTHR45176">
    <property type="entry name" value="TRANSDUCIN FAMILY PROTEIN / WD-40 REPEAT FAMILY PROTEIN-RELATED"/>
    <property type="match status" value="1"/>
</dbReference>
<dbReference type="PANTHER" id="PTHR45176:SF1">
    <property type="entry name" value="TRANSDUCIN FAMILY PROTEIN _ WD-40 REPEAT FAMILY PROTEIN-RELATED"/>
    <property type="match status" value="1"/>
</dbReference>
<evidence type="ECO:0000313" key="2">
    <source>
        <dbReference type="Proteomes" id="UP001180020"/>
    </source>
</evidence>
<sequence length="167" mass="17404">MMVEDSGLAAVLVVVQEEVFEVEAVLTGVEMVLPSEGPSNGRAVGALASTSQELAVVPVAAGWPEVMLKGKPMTAAAFSADGSVLAVAAETVVSLWDPDTNILVAVIGEAVNASGGGPSFMSEDPSLHDGETMEENVSSLMLVYINCDHEYVIFDPYGNEDDQTSKI</sequence>
<reference evidence="1" key="2">
    <citation type="submission" date="2023-06" db="EMBL/GenBank/DDBJ databases">
        <authorList>
            <person name="Ma L."/>
            <person name="Liu K.-W."/>
            <person name="Li Z."/>
            <person name="Hsiao Y.-Y."/>
            <person name="Qi Y."/>
            <person name="Fu T."/>
            <person name="Tang G."/>
            <person name="Zhang D."/>
            <person name="Sun W.-H."/>
            <person name="Liu D.-K."/>
            <person name="Li Y."/>
            <person name="Chen G.-Z."/>
            <person name="Liu X.-D."/>
            <person name="Liao X.-Y."/>
            <person name="Jiang Y.-T."/>
            <person name="Yu X."/>
            <person name="Hao Y."/>
            <person name="Huang J."/>
            <person name="Zhao X.-W."/>
            <person name="Ke S."/>
            <person name="Chen Y.-Y."/>
            <person name="Wu W.-L."/>
            <person name="Hsu J.-L."/>
            <person name="Lin Y.-F."/>
            <person name="Huang M.-D."/>
            <person name="Li C.-Y."/>
            <person name="Huang L."/>
            <person name="Wang Z.-W."/>
            <person name="Zhao X."/>
            <person name="Zhong W.-Y."/>
            <person name="Peng D.-H."/>
            <person name="Ahmad S."/>
            <person name="Lan S."/>
            <person name="Zhang J.-S."/>
            <person name="Tsai W.-C."/>
            <person name="Van De Peer Y."/>
            <person name="Liu Z.-J."/>
        </authorList>
    </citation>
    <scope>NUCLEOTIDE SEQUENCE</scope>
    <source>
        <strain evidence="1">CP</strain>
        <tissue evidence="1">Leaves</tissue>
    </source>
</reference>
<protein>
    <submittedName>
        <fullName evidence="1">Uncharacterized protein</fullName>
    </submittedName>
</protein>
<reference evidence="1" key="1">
    <citation type="journal article" date="2023" name="Nat. Commun.">
        <title>Diploid and tetraploid genomes of Acorus and the evolution of monocots.</title>
        <authorList>
            <person name="Ma L."/>
            <person name="Liu K.W."/>
            <person name="Li Z."/>
            <person name="Hsiao Y.Y."/>
            <person name="Qi Y."/>
            <person name="Fu T."/>
            <person name="Tang G.D."/>
            <person name="Zhang D."/>
            <person name="Sun W.H."/>
            <person name="Liu D.K."/>
            <person name="Li Y."/>
            <person name="Chen G.Z."/>
            <person name="Liu X.D."/>
            <person name="Liao X.Y."/>
            <person name="Jiang Y.T."/>
            <person name="Yu X."/>
            <person name="Hao Y."/>
            <person name="Huang J."/>
            <person name="Zhao X.W."/>
            <person name="Ke S."/>
            <person name="Chen Y.Y."/>
            <person name="Wu W.L."/>
            <person name="Hsu J.L."/>
            <person name="Lin Y.F."/>
            <person name="Huang M.D."/>
            <person name="Li C.Y."/>
            <person name="Huang L."/>
            <person name="Wang Z.W."/>
            <person name="Zhao X."/>
            <person name="Zhong W.Y."/>
            <person name="Peng D.H."/>
            <person name="Ahmad S."/>
            <person name="Lan S."/>
            <person name="Zhang J.S."/>
            <person name="Tsai W.C."/>
            <person name="Van de Peer Y."/>
            <person name="Liu Z.J."/>
        </authorList>
    </citation>
    <scope>NUCLEOTIDE SEQUENCE</scope>
    <source>
        <strain evidence="1">CP</strain>
    </source>
</reference>
<accession>A0AAV9FFP5</accession>
<keyword evidence="2" id="KW-1185">Reference proteome</keyword>
<comment type="caution">
    <text evidence="1">The sequence shown here is derived from an EMBL/GenBank/DDBJ whole genome shotgun (WGS) entry which is preliminary data.</text>
</comment>
<dbReference type="EMBL" id="JAUJYO010000001">
    <property type="protein sequence ID" value="KAK1324544.1"/>
    <property type="molecule type" value="Genomic_DNA"/>
</dbReference>
<evidence type="ECO:0000313" key="1">
    <source>
        <dbReference type="EMBL" id="KAK1324544.1"/>
    </source>
</evidence>
<dbReference type="SUPFAM" id="SSF50969">
    <property type="entry name" value="YVTN repeat-like/Quinoprotein amine dehydrogenase"/>
    <property type="match status" value="1"/>
</dbReference>